<evidence type="ECO:0000313" key="2">
    <source>
        <dbReference type="EMBL" id="GMT10719.1"/>
    </source>
</evidence>
<evidence type="ECO:0008006" key="4">
    <source>
        <dbReference type="Google" id="ProtNLM"/>
    </source>
</evidence>
<accession>A0AAV5UYA0</accession>
<dbReference type="EMBL" id="BTSY01000001">
    <property type="protein sequence ID" value="GMT10719.1"/>
    <property type="molecule type" value="Genomic_DNA"/>
</dbReference>
<proteinExistence type="predicted"/>
<dbReference type="AlphaFoldDB" id="A0AAV5UYA0"/>
<feature type="signal peptide" evidence="1">
    <location>
        <begin position="1"/>
        <end position="27"/>
    </location>
</feature>
<comment type="caution">
    <text evidence="2">The sequence shown here is derived from an EMBL/GenBank/DDBJ whole genome shotgun (WGS) entry which is preliminary data.</text>
</comment>
<feature type="chain" id="PRO_5043327486" description="Glycosyltransferase family 92 protein" evidence="1">
    <location>
        <begin position="28"/>
        <end position="244"/>
    </location>
</feature>
<evidence type="ECO:0000256" key="1">
    <source>
        <dbReference type="SAM" id="SignalP"/>
    </source>
</evidence>
<reference evidence="2" key="1">
    <citation type="submission" date="2023-10" db="EMBL/GenBank/DDBJ databases">
        <title>Genome assembly of Pristionchus species.</title>
        <authorList>
            <person name="Yoshida K."/>
            <person name="Sommer R.J."/>
        </authorList>
    </citation>
    <scope>NUCLEOTIDE SEQUENCE</scope>
    <source>
        <strain evidence="2">RS5133</strain>
    </source>
</reference>
<name>A0AAV5UYA0_9BILA</name>
<sequence length="244" mass="28678">MKLKPRMCFFVSLLLCVLLFIFYPIQSDFQLSHLAHVNYFNDFNHVNDEIDRFNVSFTQIAESLLLQFSFDDHRRGNMGPRSLRMLFLAKKTHPNLTCIFSDEREIDGTWYDLSENHGEEYGAYILSCAVPPNMNYLKTFAISAPNKEWISRQLSVDYMIPEREPTKFRWDYAICSPLVFGPKYTKEHLVEFIEMNKLLGVQKISIYVDKETVSKDFLHAVTFYQKQGCDLLLVFTILAIYFKN</sequence>
<protein>
    <recommendedName>
        <fullName evidence="4">Glycosyltransferase family 92 protein</fullName>
    </recommendedName>
</protein>
<evidence type="ECO:0000313" key="3">
    <source>
        <dbReference type="Proteomes" id="UP001432322"/>
    </source>
</evidence>
<keyword evidence="3" id="KW-1185">Reference proteome</keyword>
<keyword evidence="1" id="KW-0732">Signal</keyword>
<gene>
    <name evidence="2" type="ORF">PFISCL1PPCAC_2016</name>
</gene>
<dbReference type="Proteomes" id="UP001432322">
    <property type="component" value="Unassembled WGS sequence"/>
</dbReference>
<feature type="non-terminal residue" evidence="2">
    <location>
        <position position="244"/>
    </location>
</feature>
<organism evidence="2 3">
    <name type="scientific">Pristionchus fissidentatus</name>
    <dbReference type="NCBI Taxonomy" id="1538716"/>
    <lineage>
        <taxon>Eukaryota</taxon>
        <taxon>Metazoa</taxon>
        <taxon>Ecdysozoa</taxon>
        <taxon>Nematoda</taxon>
        <taxon>Chromadorea</taxon>
        <taxon>Rhabditida</taxon>
        <taxon>Rhabditina</taxon>
        <taxon>Diplogasteromorpha</taxon>
        <taxon>Diplogasteroidea</taxon>
        <taxon>Neodiplogasteridae</taxon>
        <taxon>Pristionchus</taxon>
    </lineage>
</organism>